<evidence type="ECO:0000313" key="6">
    <source>
        <dbReference type="EMBL" id="QFS52148.1"/>
    </source>
</evidence>
<sequence>MINQYIEAAIAELQEFIDNRPDAREVRKALAVKLVYQGYKYEEIQTILDVSVGSITSWKNAYKEYGILGLRLNYQGRKSYLSDEQREEVLSWLQAKDIWELGELEYKLAFEYDVIYESKRSYYDLFDAAGISWKKTTALNPKADIEAVAAKKKQIESLLASNREEIESGRLRVFLIDECHLLWGDLTGYVWGKTDQEIAVRVINERDKQTYYGAVDYLNGKLLLKAYNAGNSENTIDYLRYLLDQSPSQRLLLFWDGASYHRSHLVQNFLGEINQGLSPEQWKIHCVRFAPNCPSQNPIEDIWLQAKTWARRFCALIPSFSHLKWMFEWFIRHTTFDFATLQMYGVFSEIKY</sequence>
<evidence type="ECO:0000313" key="4">
    <source>
        <dbReference type="EMBL" id="QFS49878.1"/>
    </source>
</evidence>
<dbReference type="SUPFAM" id="SSF46689">
    <property type="entry name" value="Homeodomain-like"/>
    <property type="match status" value="1"/>
</dbReference>
<dbReference type="KEGG" id="nsh:GXM_09793"/>
<dbReference type="EMBL" id="CP045229">
    <property type="protein sequence ID" value="QFS52676.1"/>
    <property type="molecule type" value="Genomic_DNA"/>
</dbReference>
<dbReference type="EMBL" id="CP045227">
    <property type="protein sequence ID" value="QFS49805.1"/>
    <property type="molecule type" value="Genomic_DNA"/>
</dbReference>
<evidence type="ECO:0000259" key="2">
    <source>
        <dbReference type="Pfam" id="PF13592"/>
    </source>
</evidence>
<dbReference type="Proteomes" id="UP000326678">
    <property type="component" value="Chromosome Gxm2"/>
</dbReference>
<dbReference type="InterPro" id="IPR047655">
    <property type="entry name" value="Transpos_IS630-like"/>
</dbReference>
<dbReference type="NCBIfam" id="NF033545">
    <property type="entry name" value="transpos_IS630"/>
    <property type="match status" value="1"/>
</dbReference>
<protein>
    <submittedName>
        <fullName evidence="4 8">Transposase</fullName>
    </submittedName>
</protein>
<dbReference type="InterPro" id="IPR036397">
    <property type="entry name" value="RNaseH_sf"/>
</dbReference>
<dbReference type="KEGG" id="nsh:GXM_07299"/>
<dbReference type="EMBL" id="CP045227">
    <property type="protein sequence ID" value="QFS50010.1"/>
    <property type="molecule type" value="Genomic_DNA"/>
</dbReference>
<gene>
    <name evidence="3" type="ORF">GXM_07299</name>
    <name evidence="4" type="ORF">GXM_07372</name>
    <name evidence="5" type="ORF">GXM_07504</name>
    <name evidence="6" type="ORF">GXM_09642</name>
    <name evidence="7" type="ORF">GXM_09793</name>
    <name evidence="8" type="ORF">GXM_10431</name>
</gene>
<dbReference type="InterPro" id="IPR025959">
    <property type="entry name" value="Winged_HTH_dom"/>
</dbReference>
<dbReference type="KEGG" id="nsh:GXM_09642"/>
<dbReference type="Proteomes" id="UP000326678">
    <property type="component" value="Chromosome pGXM01"/>
</dbReference>
<dbReference type="KEGG" id="nsh:GXM_07504"/>
<dbReference type="AlphaFoldDB" id="A0A5P8WAR5"/>
<dbReference type="GO" id="GO:0003676">
    <property type="term" value="F:nucleic acid binding"/>
    <property type="evidence" value="ECO:0007669"/>
    <property type="project" value="InterPro"/>
</dbReference>
<dbReference type="Pfam" id="PF13358">
    <property type="entry name" value="DDE_3"/>
    <property type="match status" value="1"/>
</dbReference>
<dbReference type="InterPro" id="IPR038717">
    <property type="entry name" value="Tc1-like_DDE_dom"/>
</dbReference>
<accession>A0A5P8WAR5</accession>
<evidence type="ECO:0000313" key="8">
    <source>
        <dbReference type="EMBL" id="QFS52676.1"/>
    </source>
</evidence>
<reference evidence="4 9" key="1">
    <citation type="submission" date="2019-10" db="EMBL/GenBank/DDBJ databases">
        <title>Genomic and transcriptomic insights into the perfect genentic adaptation of a filamentous nitrogen-fixing cyanobacterium to rice fields.</title>
        <authorList>
            <person name="Chen Z."/>
        </authorList>
    </citation>
    <scope>NUCLEOTIDE SEQUENCE [LARGE SCALE GENOMIC DNA]</scope>
    <source>
        <strain evidence="4">CCNUC1</strain>
    </source>
</reference>
<evidence type="ECO:0000313" key="5">
    <source>
        <dbReference type="EMBL" id="QFS50010.1"/>
    </source>
</evidence>
<proteinExistence type="predicted"/>
<evidence type="ECO:0000313" key="9">
    <source>
        <dbReference type="Proteomes" id="UP000326678"/>
    </source>
</evidence>
<keyword evidence="9" id="KW-1185">Reference proteome</keyword>
<dbReference type="EMBL" id="CP045228">
    <property type="protein sequence ID" value="QFS52299.1"/>
    <property type="molecule type" value="Genomic_DNA"/>
</dbReference>
<dbReference type="KEGG" id="nsh:GXM_10431"/>
<evidence type="ECO:0000259" key="1">
    <source>
        <dbReference type="Pfam" id="PF13358"/>
    </source>
</evidence>
<evidence type="ECO:0000313" key="7">
    <source>
        <dbReference type="EMBL" id="QFS52299.1"/>
    </source>
</evidence>
<dbReference type="Pfam" id="PF13592">
    <property type="entry name" value="HTH_33"/>
    <property type="match status" value="1"/>
</dbReference>
<name>A0A5P8WAR5_9NOSO</name>
<dbReference type="Pfam" id="PF13384">
    <property type="entry name" value="HTH_23"/>
    <property type="match status" value="1"/>
</dbReference>
<feature type="domain" description="Tc1-like transposase DDE" evidence="1">
    <location>
        <begin position="173"/>
        <end position="317"/>
    </location>
</feature>
<evidence type="ECO:0000313" key="3">
    <source>
        <dbReference type="EMBL" id="QFS49805.1"/>
    </source>
</evidence>
<dbReference type="KEGG" id="nsh:GXM_07372"/>
<dbReference type="EMBL" id="CP045227">
    <property type="protein sequence ID" value="QFS49878.1"/>
    <property type="molecule type" value="Genomic_DNA"/>
</dbReference>
<dbReference type="RefSeq" id="WP_152591064.1">
    <property type="nucleotide sequence ID" value="NZ_CP045227.1"/>
</dbReference>
<dbReference type="Gene3D" id="3.30.420.10">
    <property type="entry name" value="Ribonuclease H-like superfamily/Ribonuclease H"/>
    <property type="match status" value="1"/>
</dbReference>
<feature type="domain" description="Winged helix-turn helix" evidence="2">
    <location>
        <begin position="97"/>
        <end position="154"/>
    </location>
</feature>
<dbReference type="EMBL" id="CP045227">
    <property type="protein sequence ID" value="QFS52148.1"/>
    <property type="molecule type" value="Genomic_DNA"/>
</dbReference>
<dbReference type="Proteomes" id="UP000326678">
    <property type="component" value="Chromosome pGXM02"/>
</dbReference>
<organism evidence="4 9">
    <name type="scientific">Nostoc sphaeroides CCNUC1</name>
    <dbReference type="NCBI Taxonomy" id="2653204"/>
    <lineage>
        <taxon>Bacteria</taxon>
        <taxon>Bacillati</taxon>
        <taxon>Cyanobacteriota</taxon>
        <taxon>Cyanophyceae</taxon>
        <taxon>Nostocales</taxon>
        <taxon>Nostocaceae</taxon>
        <taxon>Nostoc</taxon>
    </lineage>
</organism>
<dbReference type="InterPro" id="IPR009057">
    <property type="entry name" value="Homeodomain-like_sf"/>
</dbReference>